<evidence type="ECO:0000313" key="3">
    <source>
        <dbReference type="EMBL" id="KAK3956834.1"/>
    </source>
</evidence>
<proteinExistence type="predicted"/>
<name>A0AAN6P5I3_9PEZI</name>
<feature type="compositionally biased region" description="Pro residues" evidence="1">
    <location>
        <begin position="694"/>
        <end position="703"/>
    </location>
</feature>
<evidence type="ECO:0000259" key="2">
    <source>
        <dbReference type="PROSITE" id="PS51205"/>
    </source>
</evidence>
<feature type="region of interest" description="Disordered" evidence="1">
    <location>
        <begin position="1"/>
        <end position="68"/>
    </location>
</feature>
<dbReference type="InterPro" id="IPR037191">
    <property type="entry name" value="VPS9_dom_sf"/>
</dbReference>
<dbReference type="GO" id="GO:0031267">
    <property type="term" value="F:small GTPase binding"/>
    <property type="evidence" value="ECO:0007669"/>
    <property type="project" value="TreeGrafter"/>
</dbReference>
<feature type="compositionally biased region" description="Basic and acidic residues" evidence="1">
    <location>
        <begin position="174"/>
        <end position="188"/>
    </location>
</feature>
<evidence type="ECO:0000313" key="4">
    <source>
        <dbReference type="Proteomes" id="UP001303222"/>
    </source>
</evidence>
<dbReference type="Proteomes" id="UP001303222">
    <property type="component" value="Unassembled WGS sequence"/>
</dbReference>
<dbReference type="GO" id="GO:0005829">
    <property type="term" value="C:cytosol"/>
    <property type="evidence" value="ECO:0007669"/>
    <property type="project" value="TreeGrafter"/>
</dbReference>
<accession>A0AAN6P5I3</accession>
<feature type="region of interest" description="Disordered" evidence="1">
    <location>
        <begin position="517"/>
        <end position="653"/>
    </location>
</feature>
<feature type="region of interest" description="Disordered" evidence="1">
    <location>
        <begin position="145"/>
        <end position="196"/>
    </location>
</feature>
<evidence type="ECO:0000256" key="1">
    <source>
        <dbReference type="SAM" id="MobiDB-lite"/>
    </source>
</evidence>
<feature type="compositionally biased region" description="Low complexity" evidence="1">
    <location>
        <begin position="421"/>
        <end position="434"/>
    </location>
</feature>
<dbReference type="InterPro" id="IPR003123">
    <property type="entry name" value="VPS9"/>
</dbReference>
<dbReference type="SUPFAM" id="SSF109993">
    <property type="entry name" value="VPS9 domain"/>
    <property type="match status" value="1"/>
</dbReference>
<dbReference type="GO" id="GO:0016192">
    <property type="term" value="P:vesicle-mediated transport"/>
    <property type="evidence" value="ECO:0007669"/>
    <property type="project" value="InterPro"/>
</dbReference>
<feature type="compositionally biased region" description="Low complexity" evidence="1">
    <location>
        <begin position="14"/>
        <end position="36"/>
    </location>
</feature>
<dbReference type="PANTHER" id="PTHR23101">
    <property type="entry name" value="RAB GDP/GTP EXCHANGE FACTOR"/>
    <property type="match status" value="1"/>
</dbReference>
<dbReference type="Gene3D" id="1.20.1050.80">
    <property type="entry name" value="VPS9 domain"/>
    <property type="match status" value="1"/>
</dbReference>
<organism evidence="3 4">
    <name type="scientific">Pseudoneurospora amorphoporcata</name>
    <dbReference type="NCBI Taxonomy" id="241081"/>
    <lineage>
        <taxon>Eukaryota</taxon>
        <taxon>Fungi</taxon>
        <taxon>Dikarya</taxon>
        <taxon>Ascomycota</taxon>
        <taxon>Pezizomycotina</taxon>
        <taxon>Sordariomycetes</taxon>
        <taxon>Sordariomycetidae</taxon>
        <taxon>Sordariales</taxon>
        <taxon>Sordariaceae</taxon>
        <taxon>Pseudoneurospora</taxon>
    </lineage>
</organism>
<comment type="caution">
    <text evidence="3">The sequence shown here is derived from an EMBL/GenBank/DDBJ whole genome shotgun (WGS) entry which is preliminary data.</text>
</comment>
<sequence>MVRPLCETSGIIMSSSRNNPSPRPSPLRTSRSFTRLDPPSTPTDLTRPKRASTIQSPVKDRSEMPDTFESRVSLDIEPPRSSIDLEGLPIELVALTDSFIDGLVAKVHPTPPNIDSLSQRFQDFYATAASHIRTHIDSLATRQKRDDLAASSSGTRQSAASILRQKASQLSSSSKEKLKAGLTRRESEMLTPEEYAERKKARKALEQQRILLEEAVERRLCEGIYARIYRHHTTHDEAQDDKLRSKTAALAVVGIGPNDLGVDIGDIDKSDPEAVAKRTEEVRDWLEGARKELILMNHSRYPLGKLNHLKAAHKAIIDTLSHFHPSSSADELMPMLIFTLITLPPDNLNVISDVNFIQRFRWELKLVGESSYCLTCLEAAISFLETVDLSTLRADEAPTGPAKTPTSSSIPRAETFPPAYSAGVSSTSSPSSESNNNGLQPPLSRHAIRLRDRRLSDLVTQPAQAFNAASDAVFTTADQSLKTIGISLGDSYKFLVGKLREHQEAIVPKTLEDARKLVGTPPPTLLEDDGNSMAGSASVRSAASSVHTPDEGLHPLKRSNTPNRTAEDRVLSIIGGRKASSTTRDDSVGSASTTRSVSGSGKRLTVEERAAAAVAAGLSGSGGSSKESKEGSTTATATTPTPTPVSAPPASLNPALIDSVRNLGSSLNPMARFSQGISGLRSFGRTTSSTPSTPAAPPPPPPVAKDKEVPPVPGKGTPGADGGDLATAFPDLAPALPPKEMPKIEPPIKRFMEIENPEDLRIGEVLDLLRDYRRLAGALKDVGAFKE</sequence>
<dbReference type="PROSITE" id="PS51205">
    <property type="entry name" value="VPS9"/>
    <property type="match status" value="1"/>
</dbReference>
<reference evidence="3" key="2">
    <citation type="submission" date="2023-06" db="EMBL/GenBank/DDBJ databases">
        <authorList>
            <consortium name="Lawrence Berkeley National Laboratory"/>
            <person name="Mondo S.J."/>
            <person name="Hensen N."/>
            <person name="Bonometti L."/>
            <person name="Westerberg I."/>
            <person name="Brannstrom I.O."/>
            <person name="Guillou S."/>
            <person name="Cros-Aarteil S."/>
            <person name="Calhoun S."/>
            <person name="Haridas S."/>
            <person name="Kuo A."/>
            <person name="Pangilinan J."/>
            <person name="Riley R."/>
            <person name="Labutti K."/>
            <person name="Andreopoulos B."/>
            <person name="Lipzen A."/>
            <person name="Chen C."/>
            <person name="Yanf M."/>
            <person name="Daum C."/>
            <person name="Ng V."/>
            <person name="Clum A."/>
            <person name="Steindorff A."/>
            <person name="Ohm R."/>
            <person name="Martin F."/>
            <person name="Silar P."/>
            <person name="Natvig D."/>
            <person name="Lalanne C."/>
            <person name="Gautier V."/>
            <person name="Ament-Velasquez S.L."/>
            <person name="Kruys A."/>
            <person name="Hutchinson M.I."/>
            <person name="Powell A.J."/>
            <person name="Barry K."/>
            <person name="Miller A.N."/>
            <person name="Grigoriev I.V."/>
            <person name="Debuchy R."/>
            <person name="Gladieux P."/>
            <person name="Thoren M.H."/>
            <person name="Johannesson H."/>
        </authorList>
    </citation>
    <scope>NUCLEOTIDE SEQUENCE</scope>
    <source>
        <strain evidence="3">CBS 626.80</strain>
    </source>
</reference>
<protein>
    <recommendedName>
        <fullName evidence="2">VPS9 domain-containing protein</fullName>
    </recommendedName>
</protein>
<dbReference type="PANTHER" id="PTHR23101:SF97">
    <property type="entry name" value="DOMAIN PROTEIN, PUTATIVE (AFU_ORTHOLOGUE AFUA_2G10890)-RELATED"/>
    <property type="match status" value="1"/>
</dbReference>
<feature type="region of interest" description="Disordered" evidence="1">
    <location>
        <begin position="680"/>
        <end position="744"/>
    </location>
</feature>
<feature type="compositionally biased region" description="Low complexity" evidence="1">
    <location>
        <begin position="532"/>
        <end position="545"/>
    </location>
</feature>
<dbReference type="InterPro" id="IPR045046">
    <property type="entry name" value="Vps9-like"/>
</dbReference>
<dbReference type="EMBL" id="MU859062">
    <property type="protein sequence ID" value="KAK3956834.1"/>
    <property type="molecule type" value="Genomic_DNA"/>
</dbReference>
<feature type="compositionally biased region" description="Low complexity" evidence="1">
    <location>
        <begin position="631"/>
        <end position="640"/>
    </location>
</feature>
<feature type="domain" description="VPS9" evidence="2">
    <location>
        <begin position="237"/>
        <end position="393"/>
    </location>
</feature>
<feature type="region of interest" description="Disordered" evidence="1">
    <location>
        <begin position="395"/>
        <end position="443"/>
    </location>
</feature>
<dbReference type="AlphaFoldDB" id="A0AAN6P5I3"/>
<feature type="compositionally biased region" description="Basic and acidic residues" evidence="1">
    <location>
        <begin position="58"/>
        <end position="68"/>
    </location>
</feature>
<dbReference type="GO" id="GO:0030139">
    <property type="term" value="C:endocytic vesicle"/>
    <property type="evidence" value="ECO:0007669"/>
    <property type="project" value="TreeGrafter"/>
</dbReference>
<gene>
    <name evidence="3" type="ORF">QBC32DRAFT_329709</name>
</gene>
<feature type="compositionally biased region" description="Polar residues" evidence="1">
    <location>
        <begin position="150"/>
        <end position="160"/>
    </location>
</feature>
<reference evidence="3" key="1">
    <citation type="journal article" date="2023" name="Mol. Phylogenet. Evol.">
        <title>Genome-scale phylogeny and comparative genomics of the fungal order Sordariales.</title>
        <authorList>
            <person name="Hensen N."/>
            <person name="Bonometti L."/>
            <person name="Westerberg I."/>
            <person name="Brannstrom I.O."/>
            <person name="Guillou S."/>
            <person name="Cros-Aarteil S."/>
            <person name="Calhoun S."/>
            <person name="Haridas S."/>
            <person name="Kuo A."/>
            <person name="Mondo S."/>
            <person name="Pangilinan J."/>
            <person name="Riley R."/>
            <person name="LaButti K."/>
            <person name="Andreopoulos B."/>
            <person name="Lipzen A."/>
            <person name="Chen C."/>
            <person name="Yan M."/>
            <person name="Daum C."/>
            <person name="Ng V."/>
            <person name="Clum A."/>
            <person name="Steindorff A."/>
            <person name="Ohm R.A."/>
            <person name="Martin F."/>
            <person name="Silar P."/>
            <person name="Natvig D.O."/>
            <person name="Lalanne C."/>
            <person name="Gautier V."/>
            <person name="Ament-Velasquez S.L."/>
            <person name="Kruys A."/>
            <person name="Hutchinson M.I."/>
            <person name="Powell A.J."/>
            <person name="Barry K."/>
            <person name="Miller A.N."/>
            <person name="Grigoriev I.V."/>
            <person name="Debuchy R."/>
            <person name="Gladieux P."/>
            <person name="Hiltunen Thoren M."/>
            <person name="Johannesson H."/>
        </authorList>
    </citation>
    <scope>NUCLEOTIDE SEQUENCE</scope>
    <source>
        <strain evidence="3">CBS 626.80</strain>
    </source>
</reference>
<feature type="compositionally biased region" description="Polar residues" evidence="1">
    <location>
        <begin position="589"/>
        <end position="599"/>
    </location>
</feature>
<dbReference type="Pfam" id="PF02204">
    <property type="entry name" value="VPS9"/>
    <property type="match status" value="1"/>
</dbReference>
<dbReference type="SMART" id="SM00167">
    <property type="entry name" value="VPS9"/>
    <property type="match status" value="1"/>
</dbReference>
<dbReference type="GO" id="GO:0005085">
    <property type="term" value="F:guanyl-nucleotide exchange factor activity"/>
    <property type="evidence" value="ECO:0007669"/>
    <property type="project" value="InterPro"/>
</dbReference>
<keyword evidence="4" id="KW-1185">Reference proteome</keyword>